<evidence type="ECO:0000256" key="16">
    <source>
        <dbReference type="SAM" id="Coils"/>
    </source>
</evidence>
<dbReference type="NCBIfam" id="TIGR00631">
    <property type="entry name" value="uvrb"/>
    <property type="match status" value="1"/>
</dbReference>
<dbReference type="GO" id="GO:0003677">
    <property type="term" value="F:DNA binding"/>
    <property type="evidence" value="ECO:0007669"/>
    <property type="project" value="UniProtKB-UniRule"/>
</dbReference>
<evidence type="ECO:0000256" key="17">
    <source>
        <dbReference type="SAM" id="MobiDB-lite"/>
    </source>
</evidence>
<feature type="region of interest" description="Disordered" evidence="17">
    <location>
        <begin position="601"/>
        <end position="620"/>
    </location>
</feature>
<dbReference type="InterPro" id="IPR036876">
    <property type="entry name" value="UVR_dom_sf"/>
</dbReference>
<dbReference type="SMART" id="SM00490">
    <property type="entry name" value="HELICc"/>
    <property type="match status" value="1"/>
</dbReference>
<accession>A0A068RD27</accession>
<evidence type="ECO:0000313" key="21">
    <source>
        <dbReference type="EMBL" id="CDG48743.1"/>
    </source>
</evidence>
<keyword evidence="6 14" id="KW-0228">DNA excision</keyword>
<dbReference type="PROSITE" id="PS51192">
    <property type="entry name" value="HELICASE_ATP_BIND_1"/>
    <property type="match status" value="1"/>
</dbReference>
<dbReference type="EMBL" id="FR904237">
    <property type="protein sequence ID" value="CDG48743.1"/>
    <property type="molecule type" value="Genomic_DNA"/>
</dbReference>
<dbReference type="GO" id="GO:0009381">
    <property type="term" value="F:excinuclease ABC activity"/>
    <property type="evidence" value="ECO:0007669"/>
    <property type="project" value="UniProtKB-UniRule"/>
</dbReference>
<dbReference type="Pfam" id="PF12344">
    <property type="entry name" value="UvrB"/>
    <property type="match status" value="1"/>
</dbReference>
<keyword evidence="5 14" id="KW-0227">DNA damage</keyword>
<dbReference type="GO" id="GO:0016887">
    <property type="term" value="F:ATP hydrolysis activity"/>
    <property type="evidence" value="ECO:0007669"/>
    <property type="project" value="InterPro"/>
</dbReference>
<keyword evidence="3 14" id="KW-0963">Cytoplasm</keyword>
<evidence type="ECO:0000256" key="7">
    <source>
        <dbReference type="ARBA" id="ARBA00022840"/>
    </source>
</evidence>
<dbReference type="FunFam" id="3.40.50.300:FF:000401">
    <property type="entry name" value="UvrABC system protein B"/>
    <property type="match status" value="1"/>
</dbReference>
<name>A0A068RD27_9GAMM</name>
<dbReference type="FunFam" id="3.40.50.300:FF:000257">
    <property type="entry name" value="UvrABC system protein B"/>
    <property type="match status" value="1"/>
</dbReference>
<dbReference type="FunFam" id="3.40.50.300:FF:000477">
    <property type="entry name" value="UvrABC system protein B"/>
    <property type="match status" value="1"/>
</dbReference>
<keyword evidence="7 14" id="KW-0067">ATP-binding</keyword>
<feature type="short sequence motif" description="Beta-hairpin" evidence="14">
    <location>
        <begin position="92"/>
        <end position="115"/>
    </location>
</feature>
<dbReference type="Gene3D" id="4.10.860.10">
    <property type="entry name" value="UVR domain"/>
    <property type="match status" value="1"/>
</dbReference>
<dbReference type="GO" id="GO:0006289">
    <property type="term" value="P:nucleotide-excision repair"/>
    <property type="evidence" value="ECO:0007669"/>
    <property type="project" value="UniProtKB-UniRule"/>
</dbReference>
<dbReference type="RefSeq" id="WP_061770824.1">
    <property type="nucleotide sequence ID" value="NZ_FR904237.1"/>
</dbReference>
<feature type="domain" description="Helicase ATP-binding" evidence="19">
    <location>
        <begin position="26"/>
        <end position="159"/>
    </location>
</feature>
<dbReference type="GO" id="GO:0009380">
    <property type="term" value="C:excinuclease repair complex"/>
    <property type="evidence" value="ECO:0007669"/>
    <property type="project" value="InterPro"/>
</dbReference>
<evidence type="ECO:0000256" key="12">
    <source>
        <dbReference type="ARBA" id="ARBA00029504"/>
    </source>
</evidence>
<evidence type="ECO:0000256" key="3">
    <source>
        <dbReference type="ARBA" id="ARBA00022490"/>
    </source>
</evidence>
<evidence type="ECO:0000256" key="14">
    <source>
        <dbReference type="HAMAP-Rule" id="MF_00204"/>
    </source>
</evidence>
<evidence type="ECO:0000256" key="2">
    <source>
        <dbReference type="ARBA" id="ARBA00008533"/>
    </source>
</evidence>
<evidence type="ECO:0000256" key="11">
    <source>
        <dbReference type="ARBA" id="ARBA00026033"/>
    </source>
</evidence>
<dbReference type="Gene3D" id="6.10.140.240">
    <property type="match status" value="1"/>
</dbReference>
<dbReference type="SMART" id="SM00487">
    <property type="entry name" value="DEXDc"/>
    <property type="match status" value="1"/>
</dbReference>
<dbReference type="InterPro" id="IPR006935">
    <property type="entry name" value="Helicase/UvrB_N"/>
</dbReference>
<dbReference type="InterPro" id="IPR014001">
    <property type="entry name" value="Helicase_ATP-bd"/>
</dbReference>
<dbReference type="CDD" id="cd18790">
    <property type="entry name" value="SF2_C_UvrB"/>
    <property type="match status" value="1"/>
</dbReference>
<dbReference type="PANTHER" id="PTHR24029:SF0">
    <property type="entry name" value="UVRABC SYSTEM PROTEIN B"/>
    <property type="match status" value="1"/>
</dbReference>
<dbReference type="GO" id="GO:0009432">
    <property type="term" value="P:SOS response"/>
    <property type="evidence" value="ECO:0007669"/>
    <property type="project" value="UniProtKB-UniRule"/>
</dbReference>
<reference evidence="21" key="1">
    <citation type="submission" date="2013-06" db="EMBL/GenBank/DDBJ databases">
        <authorList>
            <person name="Mazano-Marin A."/>
        </authorList>
    </citation>
    <scope>NUCLEOTIDE SEQUENCE</scope>
    <source>
        <strain evidence="21">SCt-VLC</strain>
    </source>
</reference>
<dbReference type="AlphaFoldDB" id="A0A068RD27"/>
<organism evidence="21">
    <name type="scientific">Serratia symbiotica SCt-VLC</name>
    <dbReference type="NCBI Taxonomy" id="1347341"/>
    <lineage>
        <taxon>Bacteria</taxon>
        <taxon>Pseudomonadati</taxon>
        <taxon>Pseudomonadota</taxon>
        <taxon>Gammaproteobacteria</taxon>
        <taxon>Enterobacterales</taxon>
        <taxon>Yersiniaceae</taxon>
        <taxon>Serratia</taxon>
        <taxon>Serratia symbiotica</taxon>
    </lineage>
</organism>
<dbReference type="GO" id="GO:0005737">
    <property type="term" value="C:cytoplasm"/>
    <property type="evidence" value="ECO:0007669"/>
    <property type="project" value="UniProtKB-SubCell"/>
</dbReference>
<dbReference type="Pfam" id="PF02151">
    <property type="entry name" value="UVR"/>
    <property type="match status" value="1"/>
</dbReference>
<sequence length="671" mass="75842">MSKIFKLHADFKPAGDQPEAIRKLEAGLEDGLAHQTLLGVTGSGKTFTIANVIADLNRPTMVLAPNKTLAAQLYGEMKGFFPENAVEYFVSYYDYYQPEAYVPSSDTFIEKDASVNEHIEQMRLSATKALLERRDVVAVASVSAIYGLGDPDLYLKMMLHLNQGMIIDQRAILRRLAELQYSRNDQAFQRATFRVRGEVIDIFPAESDDLALRVELFDDEVERLSLFDPLTGQIEQVVPRFTIYPKSHYVTPRTRILQAMEEIKAELAERRQVLLANNKLLEEQRLSQRTQFDLEMMNELGYCSGIENYSRYLSGRSAGAPPPTLFDYLPTDGLLVVDESHVTIPQIGGMFKGDRSRKETLVEYGFRLPSALDNRPLRFEEFEALAPQTLYVSATPGKYELEKSGGDLIDQVVRPTGLLDPEVEVRPVTTQVDDLLSEIRKRVALNERVLVTTLTKRMAEDLTDYLEEHGERVRYLHSDIDTVERVEIIRDLRLGEFDVLVGINLLREGLDMPEVSLVAILDADKEGFLRSERSLIQTIGRAARNLNGKAILYGDRITDSMAKAIGETERRRIKQQAYNAENGIVPQGLNKKIGDILQLGQQPGKRHKGKGKSQASENAAQYQSLTPAALEHKIRELEAQMYSHAQNLEFEQAGALRDEIHHLREQFIARS</sequence>
<dbReference type="SUPFAM" id="SSF46600">
    <property type="entry name" value="C-terminal UvrC-binding domain of UvrB"/>
    <property type="match status" value="1"/>
</dbReference>
<comment type="function">
    <text evidence="14">The UvrABC repair system catalyzes the recognition and processing of DNA lesions. A damage recognition complex composed of 2 UvrA and 2 UvrB subunits scans DNA for abnormalities. Upon binding of the UvrA(2)B(2) complex to a putative damaged site, the DNA wraps around one UvrB monomer. DNA wrap is dependent on ATP binding by UvrB and probably causes local melting of the DNA helix, facilitating insertion of UvrB beta-hairpin between the DNA strands. Then UvrB probes one DNA strand for the presence of a lesion. If a lesion is found the UvrA subunits dissociate and the UvrB-DNA preincision complex is formed. This complex is subsequently bound by UvrC and the second UvrB is released. If no lesion is found, the DNA wraps around the other UvrB subunit that will check the other stand for damage.</text>
</comment>
<feature type="domain" description="Helicase C-terminal" evidence="20">
    <location>
        <begin position="431"/>
        <end position="597"/>
    </location>
</feature>
<dbReference type="Pfam" id="PF00271">
    <property type="entry name" value="Helicase_C"/>
    <property type="match status" value="1"/>
</dbReference>
<dbReference type="OrthoDB" id="9806651at2"/>
<dbReference type="SUPFAM" id="SSF52540">
    <property type="entry name" value="P-loop containing nucleoside triphosphate hydrolases"/>
    <property type="match status" value="2"/>
</dbReference>
<keyword evidence="16" id="KW-0175">Coiled coil</keyword>
<feature type="coiled-coil region" evidence="16">
    <location>
        <begin position="257"/>
        <end position="284"/>
    </location>
</feature>
<dbReference type="InterPro" id="IPR001650">
    <property type="entry name" value="Helicase_C-like"/>
</dbReference>
<evidence type="ECO:0000256" key="9">
    <source>
        <dbReference type="ARBA" id="ARBA00023204"/>
    </source>
</evidence>
<dbReference type="GO" id="GO:0005524">
    <property type="term" value="F:ATP binding"/>
    <property type="evidence" value="ECO:0007669"/>
    <property type="project" value="UniProtKB-UniRule"/>
</dbReference>
<comment type="domain">
    <text evidence="14">The beta-hairpin motif is involved in DNA binding.</text>
</comment>
<proteinExistence type="inferred from homology"/>
<comment type="subunit">
    <text evidence="11 14 15">Forms a heterotetramer with UvrA during the search for lesions. Interacts with UvrC in an incision complex.</text>
</comment>
<evidence type="ECO:0000259" key="18">
    <source>
        <dbReference type="PROSITE" id="PS50151"/>
    </source>
</evidence>
<evidence type="ECO:0000256" key="5">
    <source>
        <dbReference type="ARBA" id="ARBA00022763"/>
    </source>
</evidence>
<keyword evidence="4 14" id="KW-0547">Nucleotide-binding</keyword>
<dbReference type="Pfam" id="PF04851">
    <property type="entry name" value="ResIII"/>
    <property type="match status" value="1"/>
</dbReference>
<dbReference type="PANTHER" id="PTHR24029">
    <property type="entry name" value="UVRABC SYSTEM PROTEIN B"/>
    <property type="match status" value="1"/>
</dbReference>
<dbReference type="Gene3D" id="3.40.50.300">
    <property type="entry name" value="P-loop containing nucleotide triphosphate hydrolases"/>
    <property type="match status" value="3"/>
</dbReference>
<dbReference type="InterPro" id="IPR041471">
    <property type="entry name" value="UvrB_inter"/>
</dbReference>
<keyword evidence="9 14" id="KW-0234">DNA repair</keyword>
<protein>
    <recommendedName>
        <fullName evidence="12 14">UvrABC system protein B</fullName>
        <shortName evidence="14">Protein UvrB</shortName>
    </recommendedName>
    <alternativeName>
        <fullName evidence="13 14">Excinuclease ABC subunit B</fullName>
    </alternativeName>
</protein>
<evidence type="ECO:0000256" key="6">
    <source>
        <dbReference type="ARBA" id="ARBA00022769"/>
    </source>
</evidence>
<keyword evidence="8 14" id="KW-0267">Excision nuclease</keyword>
<evidence type="ECO:0000256" key="4">
    <source>
        <dbReference type="ARBA" id="ARBA00022741"/>
    </source>
</evidence>
<evidence type="ECO:0000256" key="10">
    <source>
        <dbReference type="ARBA" id="ARBA00023236"/>
    </source>
</evidence>
<gene>
    <name evidence="14 21" type="primary">uvrB</name>
    <name evidence="21" type="ORF">SCTVLC_2073</name>
</gene>
<evidence type="ECO:0000256" key="13">
    <source>
        <dbReference type="ARBA" id="ARBA00077137"/>
    </source>
</evidence>
<comment type="subcellular location">
    <subcellularLocation>
        <location evidence="1 14 15">Cytoplasm</location>
    </subcellularLocation>
</comment>
<dbReference type="InterPro" id="IPR004807">
    <property type="entry name" value="UvrB"/>
</dbReference>
<dbReference type="PROSITE" id="PS50151">
    <property type="entry name" value="UVR"/>
    <property type="match status" value="1"/>
</dbReference>
<reference evidence="21" key="2">
    <citation type="journal article" date="2014" name="Genome Biol. Evol.">
        <title>Settling down: the genome of Serratia symbiotica from the aphid Cinara tujafilina zooms in on the process of accommodation to a cooperative intracellular life.</title>
        <authorList>
            <person name="Manzano-Marin A."/>
            <person name="Latorre A."/>
        </authorList>
    </citation>
    <scope>NUCLEOTIDE SEQUENCE</scope>
    <source>
        <strain evidence="21">SCt-VLC</strain>
    </source>
</reference>
<dbReference type="CDD" id="cd17916">
    <property type="entry name" value="DEXHc_UvrB"/>
    <property type="match status" value="1"/>
</dbReference>
<evidence type="ECO:0000259" key="19">
    <source>
        <dbReference type="PROSITE" id="PS51192"/>
    </source>
</evidence>
<evidence type="ECO:0000256" key="8">
    <source>
        <dbReference type="ARBA" id="ARBA00022881"/>
    </source>
</evidence>
<evidence type="ECO:0000259" key="20">
    <source>
        <dbReference type="PROSITE" id="PS51194"/>
    </source>
</evidence>
<keyword evidence="10 14" id="KW-0742">SOS response</keyword>
<dbReference type="InterPro" id="IPR024759">
    <property type="entry name" value="UvrB_YAD/RRR_dom"/>
</dbReference>
<dbReference type="NCBIfam" id="NF003673">
    <property type="entry name" value="PRK05298.1"/>
    <property type="match status" value="1"/>
</dbReference>
<dbReference type="InterPro" id="IPR027417">
    <property type="entry name" value="P-loop_NTPase"/>
</dbReference>
<dbReference type="HAMAP" id="MF_00204">
    <property type="entry name" value="UvrB"/>
    <property type="match status" value="1"/>
</dbReference>
<evidence type="ECO:0000256" key="15">
    <source>
        <dbReference type="RuleBase" id="RU003587"/>
    </source>
</evidence>
<dbReference type="Pfam" id="PF17757">
    <property type="entry name" value="UvrB_inter"/>
    <property type="match status" value="1"/>
</dbReference>
<dbReference type="PROSITE" id="PS51194">
    <property type="entry name" value="HELICASE_CTER"/>
    <property type="match status" value="1"/>
</dbReference>
<feature type="domain" description="UVR" evidence="18">
    <location>
        <begin position="631"/>
        <end position="666"/>
    </location>
</feature>
<comment type="similarity">
    <text evidence="2 14 15">Belongs to the UvrB family.</text>
</comment>
<dbReference type="InterPro" id="IPR001943">
    <property type="entry name" value="UVR_dom"/>
</dbReference>
<evidence type="ECO:0000256" key="1">
    <source>
        <dbReference type="ARBA" id="ARBA00004496"/>
    </source>
</evidence>
<feature type="binding site" evidence="14">
    <location>
        <begin position="39"/>
        <end position="46"/>
    </location>
    <ligand>
        <name>ATP</name>
        <dbReference type="ChEBI" id="CHEBI:30616"/>
    </ligand>
</feature>